<organism evidence="2 3">
    <name type="scientific">Paeniglutamicibacter terrestris</name>
    <dbReference type="NCBI Taxonomy" id="2723403"/>
    <lineage>
        <taxon>Bacteria</taxon>
        <taxon>Bacillati</taxon>
        <taxon>Actinomycetota</taxon>
        <taxon>Actinomycetes</taxon>
        <taxon>Micrococcales</taxon>
        <taxon>Micrococcaceae</taxon>
        <taxon>Paeniglutamicibacter</taxon>
    </lineage>
</organism>
<protein>
    <submittedName>
        <fullName evidence="2">Aminoglycoside phosphotransferase family protein</fullName>
    </submittedName>
</protein>
<evidence type="ECO:0000313" key="3">
    <source>
        <dbReference type="Proteomes" id="UP000746595"/>
    </source>
</evidence>
<comment type="caution">
    <text evidence="2">The sequence shown here is derived from an EMBL/GenBank/DDBJ whole genome shotgun (WGS) entry which is preliminary data.</text>
</comment>
<dbReference type="InterPro" id="IPR002575">
    <property type="entry name" value="Aminoglycoside_PTrfase"/>
</dbReference>
<sequence length="280" mass="30333">MTRAAHPSEYELAASLLPGPDWKSARVEEGGQFHLVLIAPGEAVLRISRTPEAAKDMQRRVDLVQALENSFTFALPTALSEVFHGNDFSAVVQRYIPGRAHPPHSGEASTLRGIIEELAAVNLAKITGLLAEPFAFGGPWNEEKTQATLRLLPPELANGAHRILQAVATFADVTPSLVHGDLAGHNLHWDDGALIGILDWDLAAAWDPALNTAYLSMWHGSELIEQLAPTPDEAWRARVWLGAMGLESLHDASLSPRRDLTTLLEKIQPRLLAAATAARG</sequence>
<dbReference type="RefSeq" id="WP_168153562.1">
    <property type="nucleotide sequence ID" value="NZ_JAAWVT010000016.1"/>
</dbReference>
<gene>
    <name evidence="2" type="ORF">HED64_19260</name>
</gene>
<dbReference type="SUPFAM" id="SSF56112">
    <property type="entry name" value="Protein kinase-like (PK-like)"/>
    <property type="match status" value="1"/>
</dbReference>
<evidence type="ECO:0000259" key="1">
    <source>
        <dbReference type="Pfam" id="PF01636"/>
    </source>
</evidence>
<dbReference type="Gene3D" id="3.90.1200.10">
    <property type="match status" value="1"/>
</dbReference>
<accession>A0ABX1G9A0</accession>
<feature type="domain" description="Aminoglycoside phosphotransferase" evidence="1">
    <location>
        <begin position="39"/>
        <end position="226"/>
    </location>
</feature>
<proteinExistence type="predicted"/>
<keyword evidence="3" id="KW-1185">Reference proteome</keyword>
<evidence type="ECO:0000313" key="2">
    <source>
        <dbReference type="EMBL" id="NKG22833.1"/>
    </source>
</evidence>
<dbReference type="Pfam" id="PF01636">
    <property type="entry name" value="APH"/>
    <property type="match status" value="1"/>
</dbReference>
<dbReference type="Proteomes" id="UP000746595">
    <property type="component" value="Unassembled WGS sequence"/>
</dbReference>
<reference evidence="2 3" key="1">
    <citation type="submission" date="2020-04" db="EMBL/GenBank/DDBJ databases">
        <title>Paeniglutamicibacter sp. ANT13_2, a novel actinomycete isolated from sediment in Antarctica.</title>
        <authorList>
            <person name="Sakdapetsiri C."/>
            <person name="Pinyakong O."/>
        </authorList>
    </citation>
    <scope>NUCLEOTIDE SEQUENCE [LARGE SCALE GENOMIC DNA]</scope>
    <source>
        <strain evidence="2 3">ANT13_2</strain>
    </source>
</reference>
<dbReference type="InterPro" id="IPR011009">
    <property type="entry name" value="Kinase-like_dom_sf"/>
</dbReference>
<name>A0ABX1G9A0_9MICC</name>
<dbReference type="EMBL" id="JAAWVT010000016">
    <property type="protein sequence ID" value="NKG22833.1"/>
    <property type="molecule type" value="Genomic_DNA"/>
</dbReference>
<dbReference type="PANTHER" id="PTHR21310">
    <property type="entry name" value="AMINOGLYCOSIDE PHOSPHOTRANSFERASE-RELATED-RELATED"/>
    <property type="match status" value="1"/>
</dbReference>
<dbReference type="InterPro" id="IPR051678">
    <property type="entry name" value="AGP_Transferase"/>
</dbReference>